<evidence type="ECO:0000313" key="9">
    <source>
        <dbReference type="EMBL" id="QEA07936.1"/>
    </source>
</evidence>
<evidence type="ECO:0000256" key="3">
    <source>
        <dbReference type="ARBA" id="ARBA00022763"/>
    </source>
</evidence>
<keyword evidence="2" id="KW-0645">Protease</keyword>
<dbReference type="EC" id="3.4.-.-" evidence="9"/>
<evidence type="ECO:0000256" key="7">
    <source>
        <dbReference type="ARBA" id="ARBA00023239"/>
    </source>
</evidence>
<dbReference type="GO" id="GO:0106300">
    <property type="term" value="P:protein-DNA covalent cross-linking repair"/>
    <property type="evidence" value="ECO:0007669"/>
    <property type="project" value="InterPro"/>
</dbReference>
<proteinExistence type="inferred from homology"/>
<dbReference type="InterPro" id="IPR003738">
    <property type="entry name" value="SRAP"/>
</dbReference>
<dbReference type="Pfam" id="PF02586">
    <property type="entry name" value="SRAP"/>
    <property type="match status" value="1"/>
</dbReference>
<name>A0A5B8RH69_9ZZZZ</name>
<dbReference type="GO" id="GO:0008233">
    <property type="term" value="F:peptidase activity"/>
    <property type="evidence" value="ECO:0007669"/>
    <property type="project" value="UniProtKB-KW"/>
</dbReference>
<dbReference type="PANTHER" id="PTHR13604">
    <property type="entry name" value="DC12-RELATED"/>
    <property type="match status" value="1"/>
</dbReference>
<organism evidence="9">
    <name type="scientific">uncultured organism</name>
    <dbReference type="NCBI Taxonomy" id="155900"/>
    <lineage>
        <taxon>unclassified sequences</taxon>
        <taxon>environmental samples</taxon>
    </lineage>
</organism>
<feature type="compositionally biased region" description="Basic and acidic residues" evidence="8">
    <location>
        <begin position="215"/>
        <end position="224"/>
    </location>
</feature>
<keyword evidence="7" id="KW-0456">Lyase</keyword>
<dbReference type="GO" id="GO:0006508">
    <property type="term" value="P:proteolysis"/>
    <property type="evidence" value="ECO:0007669"/>
    <property type="project" value="UniProtKB-KW"/>
</dbReference>
<dbReference type="GO" id="GO:0016829">
    <property type="term" value="F:lyase activity"/>
    <property type="evidence" value="ECO:0007669"/>
    <property type="project" value="UniProtKB-KW"/>
</dbReference>
<evidence type="ECO:0000256" key="4">
    <source>
        <dbReference type="ARBA" id="ARBA00022801"/>
    </source>
</evidence>
<keyword evidence="5" id="KW-0190">Covalent protein-DNA linkage</keyword>
<dbReference type="PANTHER" id="PTHR13604:SF0">
    <property type="entry name" value="ABASIC SITE PROCESSING PROTEIN HMCES"/>
    <property type="match status" value="1"/>
</dbReference>
<keyword evidence="4 9" id="KW-0378">Hydrolase</keyword>
<evidence type="ECO:0000256" key="5">
    <source>
        <dbReference type="ARBA" id="ARBA00023124"/>
    </source>
</evidence>
<sequence>MCGRFERHTPLSAFAEWLGIAPPDAVVPACYNIPPGTAVPVAVAGEDGPRLTMANWGFRPDDVDDPGAPRPINARAEKVASSRYFARAFREARCLVPADGWYEWRAGPGGVRQPWHLDVGAPLMFAAVHVPGGDAGGALPGMAIITEPARGAARRIHPRMPVILDPSCWRAWLDPALNARERIRAAVRPVPGEQLRLWPVSTRVNSPRNDAPGLIERDPSAGDG</sequence>
<evidence type="ECO:0000256" key="2">
    <source>
        <dbReference type="ARBA" id="ARBA00022670"/>
    </source>
</evidence>
<evidence type="ECO:0000256" key="6">
    <source>
        <dbReference type="ARBA" id="ARBA00023125"/>
    </source>
</evidence>
<gene>
    <name evidence="9" type="primary">yedK_2</name>
    <name evidence="9" type="ORF">KBTEX_04302</name>
</gene>
<evidence type="ECO:0000256" key="8">
    <source>
        <dbReference type="SAM" id="MobiDB-lite"/>
    </source>
</evidence>
<dbReference type="SUPFAM" id="SSF143081">
    <property type="entry name" value="BB1717-like"/>
    <property type="match status" value="1"/>
</dbReference>
<protein>
    <submittedName>
        <fullName evidence="9">Putative SOS response-associated peptidase YedK</fullName>
        <ecNumber evidence="9">3.4.-.-</ecNumber>
    </submittedName>
</protein>
<dbReference type="EMBL" id="MN079499">
    <property type="protein sequence ID" value="QEA07936.1"/>
    <property type="molecule type" value="Genomic_DNA"/>
</dbReference>
<dbReference type="GO" id="GO:0003697">
    <property type="term" value="F:single-stranded DNA binding"/>
    <property type="evidence" value="ECO:0007669"/>
    <property type="project" value="InterPro"/>
</dbReference>
<keyword evidence="6" id="KW-0238">DNA-binding</keyword>
<dbReference type="InterPro" id="IPR036590">
    <property type="entry name" value="SRAP-like"/>
</dbReference>
<dbReference type="AlphaFoldDB" id="A0A5B8RH69"/>
<accession>A0A5B8RH69</accession>
<keyword evidence="3" id="KW-0227">DNA damage</keyword>
<comment type="similarity">
    <text evidence="1">Belongs to the SOS response-associated peptidase family.</text>
</comment>
<reference evidence="9" key="1">
    <citation type="submission" date="2019-06" db="EMBL/GenBank/DDBJ databases">
        <authorList>
            <person name="Murdoch R.W."/>
            <person name="Fathepure B."/>
        </authorList>
    </citation>
    <scope>NUCLEOTIDE SEQUENCE</scope>
</reference>
<evidence type="ECO:0000256" key="1">
    <source>
        <dbReference type="ARBA" id="ARBA00008136"/>
    </source>
</evidence>
<feature type="region of interest" description="Disordered" evidence="8">
    <location>
        <begin position="203"/>
        <end position="224"/>
    </location>
</feature>
<dbReference type="Gene3D" id="3.90.1680.10">
    <property type="entry name" value="SOS response associated peptidase-like"/>
    <property type="match status" value="1"/>
</dbReference>